<evidence type="ECO:0000256" key="6">
    <source>
        <dbReference type="ARBA" id="ARBA00022989"/>
    </source>
</evidence>
<evidence type="ECO:0000256" key="8">
    <source>
        <dbReference type="RuleBase" id="RU363041"/>
    </source>
</evidence>
<reference evidence="9 10" key="1">
    <citation type="submission" date="2018-11" db="EMBL/GenBank/DDBJ databases">
        <title>Genomic Encyclopedia of Type Strains, Phase IV (KMG-IV): sequencing the most valuable type-strain genomes for metagenomic binning, comparative biology and taxonomic classification.</title>
        <authorList>
            <person name="Goeker M."/>
        </authorList>
    </citation>
    <scope>NUCLEOTIDE SEQUENCE [LARGE SCALE GENOMIC DNA]</scope>
    <source>
        <strain evidence="9 10">DSM 21945</strain>
    </source>
</reference>
<keyword evidence="4 8" id="KW-1003">Cell membrane</keyword>
<evidence type="ECO:0000256" key="1">
    <source>
        <dbReference type="ARBA" id="ARBA00004651"/>
    </source>
</evidence>
<dbReference type="GO" id="GO:0005886">
    <property type="term" value="C:plasma membrane"/>
    <property type="evidence" value="ECO:0007669"/>
    <property type="project" value="UniProtKB-SubCell"/>
</dbReference>
<dbReference type="PANTHER" id="PTHR30269">
    <property type="entry name" value="TRANSMEMBRANE PROTEIN YFCA"/>
    <property type="match status" value="1"/>
</dbReference>
<feature type="transmembrane region" description="Helical" evidence="8">
    <location>
        <begin position="158"/>
        <end position="183"/>
    </location>
</feature>
<dbReference type="InterPro" id="IPR002781">
    <property type="entry name" value="TM_pro_TauE-like"/>
</dbReference>
<dbReference type="PANTHER" id="PTHR30269:SF37">
    <property type="entry name" value="MEMBRANE TRANSPORTER PROTEIN"/>
    <property type="match status" value="1"/>
</dbReference>
<feature type="transmembrane region" description="Helical" evidence="8">
    <location>
        <begin position="126"/>
        <end position="146"/>
    </location>
</feature>
<keyword evidence="7 8" id="KW-0472">Membrane</keyword>
<dbReference type="RefSeq" id="WP_336391538.1">
    <property type="nucleotide sequence ID" value="NZ_JBLXEP010000010.1"/>
</dbReference>
<evidence type="ECO:0000313" key="9">
    <source>
        <dbReference type="EMBL" id="ROQ24249.1"/>
    </source>
</evidence>
<protein>
    <recommendedName>
        <fullName evidence="8">Probable membrane transporter protein</fullName>
    </recommendedName>
</protein>
<evidence type="ECO:0000256" key="3">
    <source>
        <dbReference type="ARBA" id="ARBA00022448"/>
    </source>
</evidence>
<evidence type="ECO:0000256" key="7">
    <source>
        <dbReference type="ARBA" id="ARBA00023136"/>
    </source>
</evidence>
<comment type="caution">
    <text evidence="9">The sequence shown here is derived from an EMBL/GenBank/DDBJ whole genome shotgun (WGS) entry which is preliminary data.</text>
</comment>
<feature type="transmembrane region" description="Helical" evidence="8">
    <location>
        <begin position="189"/>
        <end position="207"/>
    </location>
</feature>
<feature type="transmembrane region" description="Helical" evidence="8">
    <location>
        <begin position="30"/>
        <end position="51"/>
    </location>
</feature>
<feature type="transmembrane region" description="Helical" evidence="8">
    <location>
        <begin position="97"/>
        <end position="114"/>
    </location>
</feature>
<dbReference type="EMBL" id="RJUL01000007">
    <property type="protein sequence ID" value="ROQ24249.1"/>
    <property type="molecule type" value="Genomic_DNA"/>
</dbReference>
<keyword evidence="6 8" id="KW-1133">Transmembrane helix</keyword>
<comment type="similarity">
    <text evidence="2 8">Belongs to the 4-toluene sulfonate uptake permease (TSUP) (TC 2.A.102) family.</text>
</comment>
<name>A0A3N1P858_9GAMM</name>
<organism evidence="9 10">
    <name type="scientific">Gallaecimonas pentaromativorans</name>
    <dbReference type="NCBI Taxonomy" id="584787"/>
    <lineage>
        <taxon>Bacteria</taxon>
        <taxon>Pseudomonadati</taxon>
        <taxon>Pseudomonadota</taxon>
        <taxon>Gammaproteobacteria</taxon>
        <taxon>Enterobacterales</taxon>
        <taxon>Gallaecimonadaceae</taxon>
        <taxon>Gallaecimonas</taxon>
    </lineage>
</organism>
<dbReference type="Proteomes" id="UP000268033">
    <property type="component" value="Unassembled WGS sequence"/>
</dbReference>
<dbReference type="AlphaFoldDB" id="A0A3N1P858"/>
<evidence type="ECO:0000313" key="10">
    <source>
        <dbReference type="Proteomes" id="UP000268033"/>
    </source>
</evidence>
<gene>
    <name evidence="9" type="ORF">EDC28_107130</name>
</gene>
<accession>A0A3N1P858</accession>
<feature type="transmembrane region" description="Helical" evidence="8">
    <location>
        <begin position="6"/>
        <end position="23"/>
    </location>
</feature>
<keyword evidence="3" id="KW-0813">Transport</keyword>
<proteinExistence type="inferred from homology"/>
<dbReference type="STRING" id="584787.GCA_001247655_00676"/>
<feature type="transmembrane region" description="Helical" evidence="8">
    <location>
        <begin position="71"/>
        <end position="90"/>
    </location>
</feature>
<keyword evidence="5 8" id="KW-0812">Transmembrane</keyword>
<keyword evidence="10" id="KW-1185">Reference proteome</keyword>
<dbReference type="InterPro" id="IPR052017">
    <property type="entry name" value="TSUP"/>
</dbReference>
<dbReference type="Pfam" id="PF01925">
    <property type="entry name" value="TauE"/>
    <property type="match status" value="1"/>
</dbReference>
<comment type="subcellular location">
    <subcellularLocation>
        <location evidence="1 8">Cell membrane</location>
        <topology evidence="1 8">Multi-pass membrane protein</topology>
    </subcellularLocation>
</comment>
<evidence type="ECO:0000256" key="2">
    <source>
        <dbReference type="ARBA" id="ARBA00009142"/>
    </source>
</evidence>
<evidence type="ECO:0000256" key="5">
    <source>
        <dbReference type="ARBA" id="ARBA00022692"/>
    </source>
</evidence>
<sequence>MSDLSFWGLTALSAFTSFITACMGAGGGAILIAAMALILPPAAVIPVHGLVQLGSNVVRGVMSWRHINWPLLAVFVPMSFAGAWLASCFLVQLPSEALQLAIAAFVLYLCWGPPLPKFTSGRLGLALGGFGTGFITLFVGASGPLVAAFIKPQSRDRFAAIATFAGAMSFQHAAKAVAFGMAGFVFRDWWPLIIAMFLASIVGNWLGLQMLGRISEQRFHRLFQLVLTLLAVQLLVEAARGLSGS</sequence>
<evidence type="ECO:0000256" key="4">
    <source>
        <dbReference type="ARBA" id="ARBA00022475"/>
    </source>
</evidence>